<dbReference type="InterPro" id="IPR052672">
    <property type="entry name" value="Type1_Cytokine_Rcpt_Type2"/>
</dbReference>
<reference evidence="12" key="1">
    <citation type="submission" date="2019-08" db="EMBL/GenBank/DDBJ databases">
        <title>Three high-quality genomes provides insights into domestication of ducks.</title>
        <authorList>
            <person name="Hou Z.C."/>
            <person name="Zhu F."/>
            <person name="Yin Z.T."/>
            <person name="Zhang F."/>
        </authorList>
    </citation>
    <scope>NUCLEOTIDE SEQUENCE [LARGE SCALE GENOMIC DNA]</scope>
</reference>
<evidence type="ECO:0000256" key="6">
    <source>
        <dbReference type="ARBA" id="ARBA00022989"/>
    </source>
</evidence>
<dbReference type="CDD" id="cd00063">
    <property type="entry name" value="FN3"/>
    <property type="match status" value="1"/>
</dbReference>
<evidence type="ECO:0000259" key="11">
    <source>
        <dbReference type="PROSITE" id="PS50853"/>
    </source>
</evidence>
<dbReference type="GO" id="GO:0005886">
    <property type="term" value="C:plasma membrane"/>
    <property type="evidence" value="ECO:0007669"/>
    <property type="project" value="UniProtKB-ARBA"/>
</dbReference>
<dbReference type="PANTHER" id="PTHR48423">
    <property type="entry name" value="INTERLEUKIN-27 RECEPTOR SUBUNIT ALPHA"/>
    <property type="match status" value="1"/>
</dbReference>
<name>A0A8B9TIM0_ANAPL</name>
<dbReference type="SUPFAM" id="SSF49265">
    <property type="entry name" value="Fibronectin type III"/>
    <property type="match status" value="1"/>
</dbReference>
<evidence type="ECO:0000313" key="13">
    <source>
        <dbReference type="Proteomes" id="UP000694400"/>
    </source>
</evidence>
<dbReference type="Ensembl" id="ENSAPLT00020023070.1">
    <property type="protein sequence ID" value="ENSAPLP00020021379.1"/>
    <property type="gene ID" value="ENSAPLG00020014965.1"/>
</dbReference>
<comment type="similarity">
    <text evidence="2">Belongs to the type I cytokine receptor family. Type 2 subfamily.</text>
</comment>
<dbReference type="InterPro" id="IPR003961">
    <property type="entry name" value="FN3_dom"/>
</dbReference>
<evidence type="ECO:0000256" key="3">
    <source>
        <dbReference type="ARBA" id="ARBA00022692"/>
    </source>
</evidence>
<dbReference type="AlphaFoldDB" id="A0A8B9TIM0"/>
<dbReference type="PROSITE" id="PS50853">
    <property type="entry name" value="FN3"/>
    <property type="match status" value="1"/>
</dbReference>
<organism evidence="12 13">
    <name type="scientific">Anas platyrhynchos</name>
    <name type="common">Mallard</name>
    <name type="synonym">Anas boschas</name>
    <dbReference type="NCBI Taxonomy" id="8839"/>
    <lineage>
        <taxon>Eukaryota</taxon>
        <taxon>Metazoa</taxon>
        <taxon>Chordata</taxon>
        <taxon>Craniata</taxon>
        <taxon>Vertebrata</taxon>
        <taxon>Euteleostomi</taxon>
        <taxon>Archelosauria</taxon>
        <taxon>Archosauria</taxon>
        <taxon>Dinosauria</taxon>
        <taxon>Saurischia</taxon>
        <taxon>Theropoda</taxon>
        <taxon>Coelurosauria</taxon>
        <taxon>Aves</taxon>
        <taxon>Neognathae</taxon>
        <taxon>Galloanserae</taxon>
        <taxon>Anseriformes</taxon>
        <taxon>Anatidae</taxon>
        <taxon>Anatinae</taxon>
        <taxon>Anas</taxon>
    </lineage>
</organism>
<feature type="region of interest" description="Disordered" evidence="10">
    <location>
        <begin position="648"/>
        <end position="674"/>
    </location>
</feature>
<dbReference type="InterPro" id="IPR013783">
    <property type="entry name" value="Ig-like_fold"/>
</dbReference>
<evidence type="ECO:0000256" key="1">
    <source>
        <dbReference type="ARBA" id="ARBA00004479"/>
    </source>
</evidence>
<accession>A0A8B9TIM0</accession>
<evidence type="ECO:0000256" key="7">
    <source>
        <dbReference type="ARBA" id="ARBA00023136"/>
    </source>
</evidence>
<feature type="domain" description="Fibronectin type-III" evidence="11">
    <location>
        <begin position="466"/>
        <end position="562"/>
    </location>
</feature>
<dbReference type="Gene3D" id="2.60.40.10">
    <property type="entry name" value="Immunoglobulins"/>
    <property type="match status" value="2"/>
</dbReference>
<evidence type="ECO:0000256" key="8">
    <source>
        <dbReference type="ARBA" id="ARBA00023170"/>
    </source>
</evidence>
<dbReference type="Ensembl" id="ENSAPLT00020023073.1">
    <property type="protein sequence ID" value="ENSAPLP00020021381.1"/>
    <property type="gene ID" value="ENSAPLG00020014965.1"/>
</dbReference>
<evidence type="ECO:0000256" key="9">
    <source>
        <dbReference type="ARBA" id="ARBA00023180"/>
    </source>
</evidence>
<evidence type="ECO:0000256" key="2">
    <source>
        <dbReference type="ARBA" id="ARBA00008921"/>
    </source>
</evidence>
<sequence length="763" mass="83807">MWARSHLQPHRAVLPGAGERGLGNLGQFPCWWQEQEHCNALGSLPVPLWHPPGVCGVPWGRSKPEPGHSRCPLPAGTAEPPDFSCFKQCGSCDFLCSWPPRGPAGNTTYVLVLCYATARTCWRYKAGAATTYTLPRHRVYVLTNTTAWVEARWGPHLHRSPNLTLNLNEAVKLDPPPDGMNFAKAKGLLQLQVPRPPLRGRERALSREARFRGVGNHSWTQVLCETGKSEDSKEDPVTCDLGGNAAFEVQLRQKTQHWSSYWSDWSKSIFVPEEILESPELSFQLGNLGKNGQRLLQLSWQRAREEQGNVTYTLSTHMPACRCAALPEAEEVVLGPEVRAHNLTLCGAEYEILLTATNAAGTSPTRQLHVPPEQHAELSFKDISSAGEAVTARWEAPSHGFAYCFEQQPLPGARRQGVCVQQEFPAKSSHLENRSLEVPACYRLAVHGWSMEQGWATFALQHHFAGNTSLASSIRINASAEAAVLRWEPSPRATCPGALARYLVCHAAEGDNETYGEVDASASRYTLRNLRPGTAYRVGIQEVAADGGGSCSTPWHFQTMALGPRLAAWKSNLRYLGISLGLPAVAAVIYQLSKRRARQLLFPPLPKPVGSRAIQFSASEMSQDRPWKGFAEPSEKFNLAELLVTEPSPEIEVADGTRPRTPQPSPKKTKEPMELGQLGCERELPFDYRQQEVLSPLPSPEPAESNGGPTCGTGCSGHQTLEEGEGNSGLPWPLVPLALLISDKPVIIRDEEGSELLQEKSVL</sequence>
<feature type="region of interest" description="Disordered" evidence="10">
    <location>
        <begin position="694"/>
        <end position="733"/>
    </location>
</feature>
<dbReference type="PANTHER" id="PTHR48423:SF1">
    <property type="entry name" value="INTERLEUKIN-27 RECEPTOR SUBUNIT ALPHA"/>
    <property type="match status" value="1"/>
</dbReference>
<dbReference type="Pfam" id="PF00041">
    <property type="entry name" value="fn3"/>
    <property type="match status" value="1"/>
</dbReference>
<protein>
    <recommendedName>
        <fullName evidence="11">Fibronectin type-III domain-containing protein</fullName>
    </recommendedName>
</protein>
<keyword evidence="3" id="KW-0812">Transmembrane</keyword>
<evidence type="ECO:0000313" key="12">
    <source>
        <dbReference type="Ensembl" id="ENSAPLP00020021379.1"/>
    </source>
</evidence>
<dbReference type="SMART" id="SM00060">
    <property type="entry name" value="FN3"/>
    <property type="match status" value="2"/>
</dbReference>
<keyword evidence="5" id="KW-0677">Repeat</keyword>
<reference evidence="12" key="2">
    <citation type="submission" date="2025-05" db="UniProtKB">
        <authorList>
            <consortium name="Ensembl"/>
        </authorList>
    </citation>
    <scope>IDENTIFICATION</scope>
</reference>
<keyword evidence="9" id="KW-0325">Glycoprotein</keyword>
<evidence type="ECO:0000256" key="4">
    <source>
        <dbReference type="ARBA" id="ARBA00022729"/>
    </source>
</evidence>
<dbReference type="Proteomes" id="UP000694400">
    <property type="component" value="Chromosome 28"/>
</dbReference>
<evidence type="ECO:0000256" key="10">
    <source>
        <dbReference type="SAM" id="MobiDB-lite"/>
    </source>
</evidence>
<keyword evidence="4" id="KW-0732">Signal</keyword>
<keyword evidence="7" id="KW-0472">Membrane</keyword>
<comment type="subcellular location">
    <subcellularLocation>
        <location evidence="1">Membrane</location>
        <topology evidence="1">Single-pass type I membrane protein</topology>
    </subcellularLocation>
</comment>
<keyword evidence="6" id="KW-1133">Transmembrane helix</keyword>
<keyword evidence="8" id="KW-0675">Receptor</keyword>
<proteinExistence type="inferred from homology"/>
<dbReference type="InterPro" id="IPR036116">
    <property type="entry name" value="FN3_sf"/>
</dbReference>
<evidence type="ECO:0000256" key="5">
    <source>
        <dbReference type="ARBA" id="ARBA00022737"/>
    </source>
</evidence>